<dbReference type="PANTHER" id="PTHR47723:SF13">
    <property type="entry name" value="PUTATIVE-RELATED"/>
    <property type="match status" value="1"/>
</dbReference>
<name>A0ABR2DL68_9ROSI</name>
<feature type="compositionally biased region" description="Polar residues" evidence="1">
    <location>
        <begin position="315"/>
        <end position="325"/>
    </location>
</feature>
<feature type="region of interest" description="Disordered" evidence="1">
    <location>
        <begin position="292"/>
        <end position="331"/>
    </location>
</feature>
<evidence type="ECO:0000313" key="4">
    <source>
        <dbReference type="Proteomes" id="UP001472677"/>
    </source>
</evidence>
<dbReference type="Proteomes" id="UP001472677">
    <property type="component" value="Unassembled WGS sequence"/>
</dbReference>
<evidence type="ECO:0000256" key="1">
    <source>
        <dbReference type="SAM" id="MobiDB-lite"/>
    </source>
</evidence>
<dbReference type="EMBL" id="JBBPBM010000024">
    <property type="protein sequence ID" value="KAK8542168.1"/>
    <property type="molecule type" value="Genomic_DNA"/>
</dbReference>
<feature type="domain" description="RNase H type-1" evidence="2">
    <location>
        <begin position="14"/>
        <end position="130"/>
    </location>
</feature>
<dbReference type="InterPro" id="IPR012337">
    <property type="entry name" value="RNaseH-like_sf"/>
</dbReference>
<dbReference type="InterPro" id="IPR002156">
    <property type="entry name" value="RNaseH_domain"/>
</dbReference>
<comment type="caution">
    <text evidence="3">The sequence shown here is derived from an EMBL/GenBank/DDBJ whole genome shotgun (WGS) entry which is preliminary data.</text>
</comment>
<evidence type="ECO:0000313" key="3">
    <source>
        <dbReference type="EMBL" id="KAK8542168.1"/>
    </source>
</evidence>
<evidence type="ECO:0000259" key="2">
    <source>
        <dbReference type="Pfam" id="PF13456"/>
    </source>
</evidence>
<gene>
    <name evidence="3" type="ORF">V6N12_014771</name>
</gene>
<feature type="compositionally biased region" description="Polar residues" evidence="1">
    <location>
        <begin position="295"/>
        <end position="305"/>
    </location>
</feature>
<sequence length="396" mass="44719">MEHPLVGCFALNTDDAVSSHSRNEFVGGAIRGPDGEWVVGYHKFVGFVSTLNVEFWSILIGLDVAWSQGIERLHVQSDCAHVIRLLQHSSLEGHSNPLVHAINSVRDRSWYTELLWIPRECNMVADAMSKLSLSQQFQLSLFNSTPEVVRPFLARESTEFLYHLRRLQSIVTAASVDSASPSPISLFHRWIVTRLNGHITGITIRYRRDWPGFVRRRYREIAAAIAVVVRYLKPIDMKKNTVNMVCDCGQKLQSDLQLDLFGECTTNATCCNFLHLYHRINLNRDKKELNRGESFKNQQQHQLDPSSKGKGEPSIHQQGVTNATTGGKGIEQDNNTRYYALDLLLDAIAVIEGQQDAAGVVEGDLPRDLVWGGKGRRTARRSAYLKLRSRLVRRAS</sequence>
<dbReference type="CDD" id="cd06222">
    <property type="entry name" value="RNase_H_like"/>
    <property type="match status" value="1"/>
</dbReference>
<reference evidence="3 4" key="1">
    <citation type="journal article" date="2024" name="G3 (Bethesda)">
        <title>Genome assembly of Hibiscus sabdariffa L. provides insights into metabolisms of medicinal natural products.</title>
        <authorList>
            <person name="Kim T."/>
        </authorList>
    </citation>
    <scope>NUCLEOTIDE SEQUENCE [LARGE SCALE GENOMIC DNA]</scope>
    <source>
        <strain evidence="3">TK-2024</strain>
        <tissue evidence="3">Old leaves</tissue>
    </source>
</reference>
<dbReference type="Gene3D" id="3.30.420.10">
    <property type="entry name" value="Ribonuclease H-like superfamily/Ribonuclease H"/>
    <property type="match status" value="1"/>
</dbReference>
<dbReference type="InterPro" id="IPR036397">
    <property type="entry name" value="RNaseH_sf"/>
</dbReference>
<proteinExistence type="predicted"/>
<dbReference type="InterPro" id="IPR053151">
    <property type="entry name" value="RNase_H-like"/>
</dbReference>
<organism evidence="3 4">
    <name type="scientific">Hibiscus sabdariffa</name>
    <name type="common">roselle</name>
    <dbReference type="NCBI Taxonomy" id="183260"/>
    <lineage>
        <taxon>Eukaryota</taxon>
        <taxon>Viridiplantae</taxon>
        <taxon>Streptophyta</taxon>
        <taxon>Embryophyta</taxon>
        <taxon>Tracheophyta</taxon>
        <taxon>Spermatophyta</taxon>
        <taxon>Magnoliopsida</taxon>
        <taxon>eudicotyledons</taxon>
        <taxon>Gunneridae</taxon>
        <taxon>Pentapetalae</taxon>
        <taxon>rosids</taxon>
        <taxon>malvids</taxon>
        <taxon>Malvales</taxon>
        <taxon>Malvaceae</taxon>
        <taxon>Malvoideae</taxon>
        <taxon>Hibiscus</taxon>
    </lineage>
</organism>
<accession>A0ABR2DL68</accession>
<protein>
    <recommendedName>
        <fullName evidence="2">RNase H type-1 domain-containing protein</fullName>
    </recommendedName>
</protein>
<dbReference type="InterPro" id="IPR044730">
    <property type="entry name" value="RNase_H-like_dom_plant"/>
</dbReference>
<keyword evidence="4" id="KW-1185">Reference proteome</keyword>
<dbReference type="PANTHER" id="PTHR47723">
    <property type="entry name" value="OS05G0353850 PROTEIN"/>
    <property type="match status" value="1"/>
</dbReference>
<dbReference type="Pfam" id="PF13456">
    <property type="entry name" value="RVT_3"/>
    <property type="match status" value="1"/>
</dbReference>
<dbReference type="SUPFAM" id="SSF53098">
    <property type="entry name" value="Ribonuclease H-like"/>
    <property type="match status" value="1"/>
</dbReference>